<dbReference type="InterPro" id="IPR016193">
    <property type="entry name" value="Cytidine_deaminase-like"/>
</dbReference>
<reference evidence="1" key="1">
    <citation type="journal article" date="2020" name="Nature">
        <title>Giant virus diversity and host interactions through global metagenomics.</title>
        <authorList>
            <person name="Schulz F."/>
            <person name="Roux S."/>
            <person name="Paez-Espino D."/>
            <person name="Jungbluth S."/>
            <person name="Walsh D.A."/>
            <person name="Denef V.J."/>
            <person name="McMahon K.D."/>
            <person name="Konstantinidis K.T."/>
            <person name="Eloe-Fadrosh E.A."/>
            <person name="Kyrpides N.C."/>
            <person name="Woyke T."/>
        </authorList>
    </citation>
    <scope>NUCLEOTIDE SEQUENCE</scope>
    <source>
        <strain evidence="1">GVMAG-M-3300027833-19</strain>
    </source>
</reference>
<dbReference type="GO" id="GO:0003824">
    <property type="term" value="F:catalytic activity"/>
    <property type="evidence" value="ECO:0007669"/>
    <property type="project" value="InterPro"/>
</dbReference>
<accession>A0A6C0LK09</accession>
<proteinExistence type="predicted"/>
<dbReference type="EMBL" id="MN740513">
    <property type="protein sequence ID" value="QHU30710.1"/>
    <property type="molecule type" value="Genomic_DNA"/>
</dbReference>
<evidence type="ECO:0000313" key="1">
    <source>
        <dbReference type="EMBL" id="QHU30710.1"/>
    </source>
</evidence>
<name>A0A6C0LK09_9ZZZZ</name>
<organism evidence="1">
    <name type="scientific">viral metagenome</name>
    <dbReference type="NCBI Taxonomy" id="1070528"/>
    <lineage>
        <taxon>unclassified sequences</taxon>
        <taxon>metagenomes</taxon>
        <taxon>organismal metagenomes</taxon>
    </lineage>
</organism>
<dbReference type="Gene3D" id="3.40.140.10">
    <property type="entry name" value="Cytidine Deaminase, domain 2"/>
    <property type="match status" value="1"/>
</dbReference>
<dbReference type="AlphaFoldDB" id="A0A6C0LK09"/>
<sequence length="141" mass="16400">MTRLVDVKNADIWDCIINILQLFLKRDIRQFWHMVAIISRVFYDDLLKENILINSGKKVGKKDLVCKTVHAEQDCINNYLSGKRAENITSRHCIIVIQVHSQTGELRMSKPCKNCENAIRGVGIRHVYYSDTNGDIVYERY</sequence>
<protein>
    <submittedName>
        <fullName evidence="1">Uncharacterized protein</fullName>
    </submittedName>
</protein>
<dbReference type="SUPFAM" id="SSF53927">
    <property type="entry name" value="Cytidine deaminase-like"/>
    <property type="match status" value="1"/>
</dbReference>